<sequence>MGNATDALADAQSSLAAALADSDERMLRDDALLELTATAEAVGRLADALRIRAAGEVAFRSRRELGEDRLSAKKGCRNGVELLARTTLASERTITQRMRLGSATRPRLALTGDTMPARFEQVADALRAGTLGYDSAAAIVDTLDPIRARVGDLNVELAETALVAAATGPTIESALPFAADEVRGQARVWENVLDEDGTEPIEERAMAARGISGGLTRDGLVHRRMALLPEVDAKFEALLNAYLSPRSKPSFADADPDQPKDPRATAQARHDVFASLIDGAARSAAAPTMGGAAPTVLVSVRQADLASGTGAGFIEGCEAPVSLRAVEQFICAGGQQHVLIGDDGRLVSLSSIDRVFNAAQRRAISLRDGGCIIPGCTIPAAWSEIHHVIAYRDGGETETCNGVLLCWFHHRTIETSGWLILMIGGVPHVKPPPWLRNGRSEANALWRRSTKSRTQLADLLEQQRDRRPVLVE</sequence>
<dbReference type="SMART" id="SM00507">
    <property type="entry name" value="HNHc"/>
    <property type="match status" value="1"/>
</dbReference>
<name>A0ABX5AVX3_9MICO</name>
<reference evidence="2 3" key="1">
    <citation type="journal article" date="2008" name="Int. J. Syst. Evol. Microbiol.">
        <title>Leifsonia pindariensis sp. nov., isolated from the Pindari glacier of the Indian Himalayas, and emended description of the genus Leifsonia.</title>
        <authorList>
            <person name="Reddy G.S."/>
            <person name="Prabagaran S.R."/>
            <person name="Shivaji S."/>
        </authorList>
    </citation>
    <scope>NUCLEOTIDE SEQUENCE [LARGE SCALE GENOMIC DNA]</scope>
    <source>
        <strain evidence="2 3">PON 10</strain>
    </source>
</reference>
<comment type="caution">
    <text evidence="2">The sequence shown here is derived from an EMBL/GenBank/DDBJ whole genome shotgun (WGS) entry which is preliminary data.</text>
</comment>
<feature type="domain" description="HNH nuclease" evidence="1">
    <location>
        <begin position="359"/>
        <end position="411"/>
    </location>
</feature>
<evidence type="ECO:0000259" key="1">
    <source>
        <dbReference type="SMART" id="SM00507"/>
    </source>
</evidence>
<dbReference type="Proteomes" id="UP000237755">
    <property type="component" value="Unassembled WGS sequence"/>
</dbReference>
<dbReference type="CDD" id="cd00085">
    <property type="entry name" value="HNHc"/>
    <property type="match status" value="1"/>
</dbReference>
<keyword evidence="3" id="KW-1185">Reference proteome</keyword>
<accession>A0ABX5AVX3</accession>
<dbReference type="EMBL" id="MPZN01000022">
    <property type="protein sequence ID" value="PPL18985.1"/>
    <property type="molecule type" value="Genomic_DNA"/>
</dbReference>
<evidence type="ECO:0000313" key="2">
    <source>
        <dbReference type="EMBL" id="PPL18985.1"/>
    </source>
</evidence>
<dbReference type="RefSeq" id="WP_104475238.1">
    <property type="nucleotide sequence ID" value="NZ_MPZN01000022.1"/>
</dbReference>
<protein>
    <recommendedName>
        <fullName evidence="1">HNH nuclease domain-containing protein</fullName>
    </recommendedName>
</protein>
<dbReference type="Pfam" id="PF02720">
    <property type="entry name" value="DUF222"/>
    <property type="match status" value="1"/>
</dbReference>
<proteinExistence type="predicted"/>
<gene>
    <name evidence="2" type="ORF">GY24_08470</name>
</gene>
<dbReference type="InterPro" id="IPR003615">
    <property type="entry name" value="HNH_nuc"/>
</dbReference>
<organism evidence="2 3">
    <name type="scientific">Microterricola pindariensis</name>
    <dbReference type="NCBI Taxonomy" id="478010"/>
    <lineage>
        <taxon>Bacteria</taxon>
        <taxon>Bacillati</taxon>
        <taxon>Actinomycetota</taxon>
        <taxon>Actinomycetes</taxon>
        <taxon>Micrococcales</taxon>
        <taxon>Microbacteriaceae</taxon>
        <taxon>Microterricola</taxon>
    </lineage>
</organism>
<evidence type="ECO:0000313" key="3">
    <source>
        <dbReference type="Proteomes" id="UP000237755"/>
    </source>
</evidence>
<dbReference type="InterPro" id="IPR003870">
    <property type="entry name" value="DUF222"/>
</dbReference>